<keyword evidence="2" id="KW-0256">Endoplasmic reticulum</keyword>
<keyword evidence="9" id="KW-1185">Reference proteome</keyword>
<dbReference type="AlphaFoldDB" id="A0AAD5QIY5"/>
<proteinExistence type="predicted"/>
<dbReference type="EMBL" id="JAHQIW010000527">
    <property type="protein sequence ID" value="KAJ1348611.1"/>
    <property type="molecule type" value="Genomic_DNA"/>
</dbReference>
<reference evidence="8" key="1">
    <citation type="submission" date="2021-06" db="EMBL/GenBank/DDBJ databases">
        <title>Parelaphostrongylus tenuis whole genome reference sequence.</title>
        <authorList>
            <person name="Garwood T.J."/>
            <person name="Larsen P.A."/>
            <person name="Fountain-Jones N.M."/>
            <person name="Garbe J.R."/>
            <person name="Macchietto M.G."/>
            <person name="Kania S.A."/>
            <person name="Gerhold R.W."/>
            <person name="Richards J.E."/>
            <person name="Wolf T.M."/>
        </authorList>
    </citation>
    <scope>NUCLEOTIDE SEQUENCE</scope>
    <source>
        <strain evidence="8">MNPRO001-30</strain>
        <tissue evidence="8">Meninges</tissue>
    </source>
</reference>
<dbReference type="Proteomes" id="UP001196413">
    <property type="component" value="Unassembled WGS sequence"/>
</dbReference>
<dbReference type="PANTHER" id="PTHR31792">
    <property type="entry name" value="VACUOLAR ATPASE ASSEMBLY INTEGRAL MEMBRANE PROTEIN VMA21"/>
    <property type="match status" value="1"/>
</dbReference>
<dbReference type="GO" id="GO:0070072">
    <property type="term" value="P:vacuolar proton-transporting V-type ATPase complex assembly"/>
    <property type="evidence" value="ECO:0007669"/>
    <property type="project" value="InterPro"/>
</dbReference>
<evidence type="ECO:0008006" key="10">
    <source>
        <dbReference type="Google" id="ProtNLM"/>
    </source>
</evidence>
<dbReference type="GO" id="GO:0031410">
    <property type="term" value="C:cytoplasmic vesicle"/>
    <property type="evidence" value="ECO:0007669"/>
    <property type="project" value="UniProtKB-KW"/>
</dbReference>
<sequence>MRCFAFRGFSIQLLRYRCTFSCHWAFSFDFIVVIRWIQMSGDQDVALREDTSSSTSSLGSFENVSTADMCKSSSEPAITDRPDVPDTKAVDDADPIGSDTNGRKEADQEQFYTSAHAGRAISMLIKFTAAMFVLPLLVMFTTYHYIFRDHYHFPPDEAMLYAGFCGIATVIIIVIIFVYVAYREEQEDEKIRLRLKKSE</sequence>
<dbReference type="GO" id="GO:0005789">
    <property type="term" value="C:endoplasmic reticulum membrane"/>
    <property type="evidence" value="ECO:0007669"/>
    <property type="project" value="TreeGrafter"/>
</dbReference>
<feature type="region of interest" description="Disordered" evidence="6">
    <location>
        <begin position="66"/>
        <end position="108"/>
    </location>
</feature>
<accession>A0AAD5QIY5</accession>
<dbReference type="PANTHER" id="PTHR31792:SF3">
    <property type="entry name" value="VACUOLAR ATPASE ASSEMBLY INTEGRAL MEMBRANE PROTEIN VMA21"/>
    <property type="match status" value="1"/>
</dbReference>
<comment type="caution">
    <text evidence="8">The sequence shown here is derived from an EMBL/GenBank/DDBJ whole genome shotgun (WGS) entry which is preliminary data.</text>
</comment>
<dbReference type="Pfam" id="PF09446">
    <property type="entry name" value="VMA21"/>
    <property type="match status" value="1"/>
</dbReference>
<evidence type="ECO:0000256" key="5">
    <source>
        <dbReference type="ARBA" id="ARBA00023329"/>
    </source>
</evidence>
<dbReference type="InterPro" id="IPR019013">
    <property type="entry name" value="Vma21"/>
</dbReference>
<keyword evidence="5" id="KW-0968">Cytoplasmic vesicle</keyword>
<evidence type="ECO:0000256" key="3">
    <source>
        <dbReference type="ARBA" id="ARBA00022989"/>
    </source>
</evidence>
<gene>
    <name evidence="8" type="ORF">KIN20_003955</name>
</gene>
<evidence type="ECO:0000256" key="6">
    <source>
        <dbReference type="SAM" id="MobiDB-lite"/>
    </source>
</evidence>
<protein>
    <recommendedName>
        <fullName evidence="10">Vacuolar ATPase assembly integral membrane protein VMA21 homolog</fullName>
    </recommendedName>
</protein>
<feature type="compositionally biased region" description="Polar residues" evidence="6">
    <location>
        <begin position="66"/>
        <end position="76"/>
    </location>
</feature>
<evidence type="ECO:0000313" key="9">
    <source>
        <dbReference type="Proteomes" id="UP001196413"/>
    </source>
</evidence>
<evidence type="ECO:0000256" key="2">
    <source>
        <dbReference type="ARBA" id="ARBA00022824"/>
    </source>
</evidence>
<keyword evidence="4 7" id="KW-0472">Membrane</keyword>
<keyword evidence="3 7" id="KW-1133">Transmembrane helix</keyword>
<feature type="transmembrane region" description="Helical" evidence="7">
    <location>
        <begin position="124"/>
        <end position="146"/>
    </location>
</feature>
<name>A0AAD5QIY5_PARTN</name>
<organism evidence="8 9">
    <name type="scientific">Parelaphostrongylus tenuis</name>
    <name type="common">Meningeal worm</name>
    <dbReference type="NCBI Taxonomy" id="148309"/>
    <lineage>
        <taxon>Eukaryota</taxon>
        <taxon>Metazoa</taxon>
        <taxon>Ecdysozoa</taxon>
        <taxon>Nematoda</taxon>
        <taxon>Chromadorea</taxon>
        <taxon>Rhabditida</taxon>
        <taxon>Rhabditina</taxon>
        <taxon>Rhabditomorpha</taxon>
        <taxon>Strongyloidea</taxon>
        <taxon>Metastrongylidae</taxon>
        <taxon>Parelaphostrongylus</taxon>
    </lineage>
</organism>
<evidence type="ECO:0000256" key="4">
    <source>
        <dbReference type="ARBA" id="ARBA00023136"/>
    </source>
</evidence>
<feature type="compositionally biased region" description="Basic and acidic residues" evidence="6">
    <location>
        <begin position="78"/>
        <end position="91"/>
    </location>
</feature>
<keyword evidence="1 7" id="KW-0812">Transmembrane</keyword>
<evidence type="ECO:0000256" key="1">
    <source>
        <dbReference type="ARBA" id="ARBA00022692"/>
    </source>
</evidence>
<evidence type="ECO:0000313" key="8">
    <source>
        <dbReference type="EMBL" id="KAJ1348611.1"/>
    </source>
</evidence>
<feature type="transmembrane region" description="Helical" evidence="7">
    <location>
        <begin position="158"/>
        <end position="182"/>
    </location>
</feature>
<evidence type="ECO:0000256" key="7">
    <source>
        <dbReference type="SAM" id="Phobius"/>
    </source>
</evidence>